<proteinExistence type="predicted"/>
<dbReference type="RefSeq" id="WP_345314089.1">
    <property type="nucleotide sequence ID" value="NZ_BAABIE010000015.1"/>
</dbReference>
<dbReference type="EMBL" id="BAABIE010000015">
    <property type="protein sequence ID" value="GAA4755984.1"/>
    <property type="molecule type" value="Genomic_DNA"/>
</dbReference>
<comment type="caution">
    <text evidence="1">The sequence shown here is derived from an EMBL/GenBank/DDBJ whole genome shotgun (WGS) entry which is preliminary data.</text>
</comment>
<gene>
    <name evidence="1" type="ORF">GCM10023217_29810</name>
</gene>
<keyword evidence="2" id="KW-1185">Reference proteome</keyword>
<evidence type="ECO:0000313" key="1">
    <source>
        <dbReference type="EMBL" id="GAA4755984.1"/>
    </source>
</evidence>
<protein>
    <submittedName>
        <fullName evidence="1">Uncharacterized protein</fullName>
    </submittedName>
</protein>
<evidence type="ECO:0000313" key="2">
    <source>
        <dbReference type="Proteomes" id="UP001500822"/>
    </source>
</evidence>
<name>A0ABP8ZGL7_9ACTN</name>
<dbReference type="Proteomes" id="UP001500822">
    <property type="component" value="Unassembled WGS sequence"/>
</dbReference>
<accession>A0ABP8ZGL7</accession>
<reference evidence="2" key="1">
    <citation type="journal article" date="2019" name="Int. J. Syst. Evol. Microbiol.">
        <title>The Global Catalogue of Microorganisms (GCM) 10K type strain sequencing project: providing services to taxonomists for standard genome sequencing and annotation.</title>
        <authorList>
            <consortium name="The Broad Institute Genomics Platform"/>
            <consortium name="The Broad Institute Genome Sequencing Center for Infectious Disease"/>
            <person name="Wu L."/>
            <person name="Ma J."/>
        </authorList>
    </citation>
    <scope>NUCLEOTIDE SEQUENCE [LARGE SCALE GENOMIC DNA]</scope>
    <source>
        <strain evidence="2">JCM 18077</strain>
    </source>
</reference>
<sequence length="179" mass="20367">MTEAYKIGYGGPDSQFWSMYGGRVYVTTGPVERWIDGVRYEMVTTMSNGRLVCDRLIIDRKDQDGNETGPPVNSAAIRAVNITQWLRSAVEFFVSEPVPGEPDKFTKRHVWPPEDFAKNGPTDEALDQMAQHYAWLQVHGYRPSGAFLEVYDIPRPTTSKWIAMARKKGILSDEHRREG</sequence>
<organism evidence="1 2">
    <name type="scientific">Gordonia alkaliphila</name>
    <dbReference type="NCBI Taxonomy" id="1053547"/>
    <lineage>
        <taxon>Bacteria</taxon>
        <taxon>Bacillati</taxon>
        <taxon>Actinomycetota</taxon>
        <taxon>Actinomycetes</taxon>
        <taxon>Mycobacteriales</taxon>
        <taxon>Gordoniaceae</taxon>
        <taxon>Gordonia</taxon>
    </lineage>
</organism>